<proteinExistence type="predicted"/>
<dbReference type="GO" id="GO:0032259">
    <property type="term" value="P:methylation"/>
    <property type="evidence" value="ECO:0007669"/>
    <property type="project" value="UniProtKB-KW"/>
</dbReference>
<dbReference type="InterPro" id="IPR029063">
    <property type="entry name" value="SAM-dependent_MTases_sf"/>
</dbReference>
<dbReference type="CDD" id="cd02440">
    <property type="entry name" value="AdoMet_MTases"/>
    <property type="match status" value="1"/>
</dbReference>
<accession>A0A533I1Z9</accession>
<sequence>MTEKKLGKFKQAIVDAKARAGDEKIAEDGFVLYQYPDYDTYKEVQVAGNKAKLGAQFVKQSHVRILSDYLKQQLGTVGFGICQGTRRGAEQAWFREELGGSAEVIGTEISDTASQFPNTVQWDFHDINPDWSGRADFVYSNSWDHAFDPAKAFGAWIDALRPGGLMLLDYTKGQSPEAANPLDPFGIALPRLVALIEENFSDHGQLLPGLDTRKTNKEYRAITVVFQKNA</sequence>
<organism evidence="1 2">
    <name type="scientific">Paracoccus denitrificans</name>
    <dbReference type="NCBI Taxonomy" id="266"/>
    <lineage>
        <taxon>Bacteria</taxon>
        <taxon>Pseudomonadati</taxon>
        <taxon>Pseudomonadota</taxon>
        <taxon>Alphaproteobacteria</taxon>
        <taxon>Rhodobacterales</taxon>
        <taxon>Paracoccaceae</taxon>
        <taxon>Paracoccus</taxon>
    </lineage>
</organism>
<keyword evidence="1" id="KW-0489">Methyltransferase</keyword>
<keyword evidence="1" id="KW-0808">Transferase</keyword>
<evidence type="ECO:0000313" key="2">
    <source>
        <dbReference type="Proteomes" id="UP000315344"/>
    </source>
</evidence>
<reference evidence="1 2" key="1">
    <citation type="journal article" date="2017" name="Nat. Commun.">
        <title>In situ click chemistry generation of cyclooxygenase-2 inhibitors.</title>
        <authorList>
            <person name="Bhardwaj A."/>
            <person name="Kaur J."/>
            <person name="Wuest M."/>
            <person name="Wuest F."/>
        </authorList>
    </citation>
    <scope>NUCLEOTIDE SEQUENCE [LARGE SCALE GENOMIC DNA]</scope>
    <source>
        <strain evidence="1">S2_012_000_R3_94</strain>
    </source>
</reference>
<dbReference type="EMBL" id="VAFL01000011">
    <property type="protein sequence ID" value="TKW65719.1"/>
    <property type="molecule type" value="Genomic_DNA"/>
</dbReference>
<gene>
    <name evidence="1" type="ORF">DI616_13980</name>
</gene>
<name>A0A533I1Z9_PARDE</name>
<dbReference type="SUPFAM" id="SSF53335">
    <property type="entry name" value="S-adenosyl-L-methionine-dependent methyltransferases"/>
    <property type="match status" value="1"/>
</dbReference>
<dbReference type="Gene3D" id="3.40.50.150">
    <property type="entry name" value="Vaccinia Virus protein VP39"/>
    <property type="match status" value="1"/>
</dbReference>
<evidence type="ECO:0000313" key="1">
    <source>
        <dbReference type="EMBL" id="TKW65719.1"/>
    </source>
</evidence>
<comment type="caution">
    <text evidence="1">The sequence shown here is derived from an EMBL/GenBank/DDBJ whole genome shotgun (WGS) entry which is preliminary data.</text>
</comment>
<dbReference type="AlphaFoldDB" id="A0A533I1Z9"/>
<dbReference type="Proteomes" id="UP000315344">
    <property type="component" value="Unassembled WGS sequence"/>
</dbReference>
<dbReference type="GO" id="GO:0008168">
    <property type="term" value="F:methyltransferase activity"/>
    <property type="evidence" value="ECO:0007669"/>
    <property type="project" value="UniProtKB-KW"/>
</dbReference>
<protein>
    <submittedName>
        <fullName evidence="1">Class I SAM-dependent methyltransferase</fullName>
    </submittedName>
</protein>